<dbReference type="PRINTS" id="PR00080">
    <property type="entry name" value="SDRFAMILY"/>
</dbReference>
<name>A0A388LQS7_CHABU</name>
<dbReference type="Gene3D" id="3.40.50.720">
    <property type="entry name" value="NAD(P)-binding Rossmann-like Domain"/>
    <property type="match status" value="1"/>
</dbReference>
<evidence type="ECO:0000313" key="5">
    <source>
        <dbReference type="EMBL" id="GBG84686.1"/>
    </source>
</evidence>
<dbReference type="PANTHER" id="PTHR44229">
    <property type="entry name" value="15-HYDROXYPROSTAGLANDIN DEHYDROGENASE [NAD(+)]"/>
    <property type="match status" value="1"/>
</dbReference>
<protein>
    <submittedName>
        <fullName evidence="5">Uncharacterized protein</fullName>
    </submittedName>
</protein>
<accession>A0A388LQS7</accession>
<dbReference type="InterPro" id="IPR020904">
    <property type="entry name" value="Sc_DH/Rdtase_CS"/>
</dbReference>
<comment type="caution">
    <text evidence="5">The sequence shown here is derived from an EMBL/GenBank/DDBJ whole genome shotgun (WGS) entry which is preliminary data.</text>
</comment>
<sequence>MGARVTVVDISDAGGTETVRLIEETTQKREKDAQAQAQADDAHAAEAGKAGGGKTPRAIFVKCDVARPGQLAQAFAAHVNTFKRLDVVVNNAGIANEVNFAQPESEEASPASPDLTELKEVGGPPLVRAEVDARPWSRMIDVNLKAVVDGVRLAVECMAATPARSKEEEEEEKEEKEEGAKIGEEEKKSRAKRVIINVASIAGLVAHPTLPVYSATKAGVVMLSRCLAHLESELGIRVCAFCPSAMDTPLARSIGPALVKAIADFGGYLPVEKAVEGMMKLITDEGNGGSVMKVNPREGCSYVTFDDHILPR</sequence>
<dbReference type="STRING" id="69332.A0A388LQS7"/>
<dbReference type="PROSITE" id="PS00061">
    <property type="entry name" value="ADH_SHORT"/>
    <property type="match status" value="1"/>
</dbReference>
<evidence type="ECO:0000313" key="6">
    <source>
        <dbReference type="Proteomes" id="UP000265515"/>
    </source>
</evidence>
<feature type="compositionally biased region" description="Basic and acidic residues" evidence="4">
    <location>
        <begin position="24"/>
        <end position="33"/>
    </location>
</feature>
<dbReference type="Pfam" id="PF00106">
    <property type="entry name" value="adh_short"/>
    <property type="match status" value="1"/>
</dbReference>
<dbReference type="GO" id="GO:0016616">
    <property type="term" value="F:oxidoreductase activity, acting on the CH-OH group of donors, NAD or NADP as acceptor"/>
    <property type="evidence" value="ECO:0007669"/>
    <property type="project" value="TreeGrafter"/>
</dbReference>
<feature type="region of interest" description="Disordered" evidence="4">
    <location>
        <begin position="161"/>
        <end position="184"/>
    </location>
</feature>
<dbReference type="AlphaFoldDB" id="A0A388LQS7"/>
<organism evidence="5 6">
    <name type="scientific">Chara braunii</name>
    <name type="common">Braun's stonewort</name>
    <dbReference type="NCBI Taxonomy" id="69332"/>
    <lineage>
        <taxon>Eukaryota</taxon>
        <taxon>Viridiplantae</taxon>
        <taxon>Streptophyta</taxon>
        <taxon>Charophyceae</taxon>
        <taxon>Charales</taxon>
        <taxon>Characeae</taxon>
        <taxon>Chara</taxon>
    </lineage>
</organism>
<dbReference type="InterPro" id="IPR036291">
    <property type="entry name" value="NAD(P)-bd_dom_sf"/>
</dbReference>
<comment type="similarity">
    <text evidence="1 3">Belongs to the short-chain dehydrogenases/reductases (SDR) family.</text>
</comment>
<dbReference type="OMA" id="SCKYHEF"/>
<dbReference type="Proteomes" id="UP000265515">
    <property type="component" value="Unassembled WGS sequence"/>
</dbReference>
<dbReference type="PANTHER" id="PTHR44229:SF4">
    <property type="entry name" value="15-HYDROXYPROSTAGLANDIN DEHYDROGENASE [NAD(+)]"/>
    <property type="match status" value="1"/>
</dbReference>
<feature type="region of interest" description="Disordered" evidence="4">
    <location>
        <begin position="24"/>
        <end position="52"/>
    </location>
</feature>
<evidence type="ECO:0000256" key="4">
    <source>
        <dbReference type="SAM" id="MobiDB-lite"/>
    </source>
</evidence>
<keyword evidence="2" id="KW-0560">Oxidoreductase</keyword>
<evidence type="ECO:0000256" key="2">
    <source>
        <dbReference type="ARBA" id="ARBA00023002"/>
    </source>
</evidence>
<dbReference type="Gramene" id="GBG84686">
    <property type="protein sequence ID" value="GBG84686"/>
    <property type="gene ID" value="CBR_g39061"/>
</dbReference>
<keyword evidence="6" id="KW-1185">Reference proteome</keyword>
<dbReference type="GO" id="GO:0005737">
    <property type="term" value="C:cytoplasm"/>
    <property type="evidence" value="ECO:0007669"/>
    <property type="project" value="TreeGrafter"/>
</dbReference>
<evidence type="ECO:0000256" key="1">
    <source>
        <dbReference type="ARBA" id="ARBA00006484"/>
    </source>
</evidence>
<dbReference type="OrthoDB" id="48317at2759"/>
<dbReference type="Pfam" id="PF13561">
    <property type="entry name" value="adh_short_C2"/>
    <property type="match status" value="1"/>
</dbReference>
<proteinExistence type="inferred from homology"/>
<dbReference type="EMBL" id="BFEA01000487">
    <property type="protein sequence ID" value="GBG84686.1"/>
    <property type="molecule type" value="Genomic_DNA"/>
</dbReference>
<dbReference type="SUPFAM" id="SSF51735">
    <property type="entry name" value="NAD(P)-binding Rossmann-fold domains"/>
    <property type="match status" value="1"/>
</dbReference>
<dbReference type="InterPro" id="IPR002347">
    <property type="entry name" value="SDR_fam"/>
</dbReference>
<reference evidence="5 6" key="1">
    <citation type="journal article" date="2018" name="Cell">
        <title>The Chara Genome: Secondary Complexity and Implications for Plant Terrestrialization.</title>
        <authorList>
            <person name="Nishiyama T."/>
            <person name="Sakayama H."/>
            <person name="Vries J.D."/>
            <person name="Buschmann H."/>
            <person name="Saint-Marcoux D."/>
            <person name="Ullrich K.K."/>
            <person name="Haas F.B."/>
            <person name="Vanderstraeten L."/>
            <person name="Becker D."/>
            <person name="Lang D."/>
            <person name="Vosolsobe S."/>
            <person name="Rombauts S."/>
            <person name="Wilhelmsson P.K.I."/>
            <person name="Janitza P."/>
            <person name="Kern R."/>
            <person name="Heyl A."/>
            <person name="Rumpler F."/>
            <person name="Villalobos L.I.A.C."/>
            <person name="Clay J.M."/>
            <person name="Skokan R."/>
            <person name="Toyoda A."/>
            <person name="Suzuki Y."/>
            <person name="Kagoshima H."/>
            <person name="Schijlen E."/>
            <person name="Tajeshwar N."/>
            <person name="Catarino B."/>
            <person name="Hetherington A.J."/>
            <person name="Saltykova A."/>
            <person name="Bonnot C."/>
            <person name="Breuninger H."/>
            <person name="Symeonidi A."/>
            <person name="Radhakrishnan G.V."/>
            <person name="Van Nieuwerburgh F."/>
            <person name="Deforce D."/>
            <person name="Chang C."/>
            <person name="Karol K.G."/>
            <person name="Hedrich R."/>
            <person name="Ulvskov P."/>
            <person name="Glockner G."/>
            <person name="Delwiche C.F."/>
            <person name="Petrasek J."/>
            <person name="Van de Peer Y."/>
            <person name="Friml J."/>
            <person name="Beilby M."/>
            <person name="Dolan L."/>
            <person name="Kohara Y."/>
            <person name="Sugano S."/>
            <person name="Fujiyama A."/>
            <person name="Delaux P.-M."/>
            <person name="Quint M."/>
            <person name="TheiBen G."/>
            <person name="Hagemann M."/>
            <person name="Harholt J."/>
            <person name="Dunand C."/>
            <person name="Zachgo S."/>
            <person name="Langdale J."/>
            <person name="Maumus F."/>
            <person name="Straeten D.V.D."/>
            <person name="Gould S.B."/>
            <person name="Rensing S.A."/>
        </authorList>
    </citation>
    <scope>NUCLEOTIDE SEQUENCE [LARGE SCALE GENOMIC DNA]</scope>
    <source>
        <strain evidence="5 6">S276</strain>
    </source>
</reference>
<gene>
    <name evidence="5" type="ORF">CBR_g39061</name>
</gene>
<dbReference type="PRINTS" id="PR00081">
    <property type="entry name" value="GDHRDH"/>
</dbReference>
<evidence type="ECO:0000256" key="3">
    <source>
        <dbReference type="RuleBase" id="RU000363"/>
    </source>
</evidence>